<dbReference type="AlphaFoldDB" id="A0AAX4PDR2"/>
<evidence type="ECO:0000256" key="8">
    <source>
        <dbReference type="ARBA" id="ARBA00023034"/>
    </source>
</evidence>
<keyword evidence="7" id="KW-1133">Transmembrane helix</keyword>
<feature type="signal peptide" evidence="11">
    <location>
        <begin position="1"/>
        <end position="32"/>
    </location>
</feature>
<keyword evidence="6" id="KW-0735">Signal-anchor</keyword>
<keyword evidence="9" id="KW-0472">Membrane</keyword>
<evidence type="ECO:0000256" key="10">
    <source>
        <dbReference type="ARBA" id="ARBA00023180"/>
    </source>
</evidence>
<dbReference type="Proteomes" id="UP001472866">
    <property type="component" value="Chromosome 08"/>
</dbReference>
<dbReference type="InterPro" id="IPR001675">
    <property type="entry name" value="Glyco_trans_29"/>
</dbReference>
<keyword evidence="5" id="KW-0812">Transmembrane</keyword>
<dbReference type="GO" id="GO:0008373">
    <property type="term" value="F:sialyltransferase activity"/>
    <property type="evidence" value="ECO:0007669"/>
    <property type="project" value="InterPro"/>
</dbReference>
<dbReference type="GO" id="GO:0000139">
    <property type="term" value="C:Golgi membrane"/>
    <property type="evidence" value="ECO:0007669"/>
    <property type="project" value="UniProtKB-SubCell"/>
</dbReference>
<keyword evidence="8" id="KW-0333">Golgi apparatus</keyword>
<comment type="subcellular location">
    <subcellularLocation>
        <location evidence="1">Golgi apparatus membrane</location>
        <topology evidence="1">Single-pass type II membrane protein</topology>
    </subcellularLocation>
</comment>
<protein>
    <submittedName>
        <fullName evidence="12">Sialyltransferase</fullName>
    </submittedName>
</protein>
<dbReference type="Pfam" id="PF00777">
    <property type="entry name" value="Glyco_transf_29"/>
    <property type="match status" value="1"/>
</dbReference>
<dbReference type="InterPro" id="IPR050943">
    <property type="entry name" value="Glycosyltr_29_Sialyltrsf"/>
</dbReference>
<evidence type="ECO:0000256" key="2">
    <source>
        <dbReference type="ARBA" id="ARBA00006003"/>
    </source>
</evidence>
<dbReference type="PANTHER" id="PTHR11987">
    <property type="entry name" value="ALPHA-2,8-SIALYLTRANSFERASE"/>
    <property type="match status" value="1"/>
</dbReference>
<evidence type="ECO:0000313" key="12">
    <source>
        <dbReference type="EMBL" id="WZN63859.1"/>
    </source>
</evidence>
<dbReference type="EMBL" id="CP151508">
    <property type="protein sequence ID" value="WZN63859.1"/>
    <property type="molecule type" value="Genomic_DNA"/>
</dbReference>
<reference evidence="12 13" key="1">
    <citation type="submission" date="2024-03" db="EMBL/GenBank/DDBJ databases">
        <title>Complete genome sequence of the green alga Chloropicon roscoffensis RCC1871.</title>
        <authorList>
            <person name="Lemieux C."/>
            <person name="Pombert J.-F."/>
            <person name="Otis C."/>
            <person name="Turmel M."/>
        </authorList>
    </citation>
    <scope>NUCLEOTIDE SEQUENCE [LARGE SCALE GENOMIC DNA]</scope>
    <source>
        <strain evidence="12 13">RCC1871</strain>
    </source>
</reference>
<dbReference type="InterPro" id="IPR038578">
    <property type="entry name" value="GT29-like_sf"/>
</dbReference>
<dbReference type="Gene3D" id="3.90.1480.20">
    <property type="entry name" value="Glycosyl transferase family 29"/>
    <property type="match status" value="1"/>
</dbReference>
<dbReference type="PANTHER" id="PTHR11987:SF36">
    <property type="entry name" value="SIA-ALPHA-2,3-GAL-BETA-1,4-GLCNAC-R:ALPHA 2,8-SIALYLTRANSFERASE"/>
    <property type="match status" value="1"/>
</dbReference>
<sequence>MAKPSSSKRGRSAVYLLLFVLGVATFAARVKTTDSKSRLREVHEQSRQLEVTLEHKGKEVAGKELRVDAALRALNESESALLQVKGRLERERSLACEKEKHAFVEKAKARLAEERRERDAKTEVEKAAASETLSAVANQVLEETRKLEGNITLLLETKAILLRSITEAEGSLIIGRSLNSDDPAAVERFLRRTGVTLLPPAVRESDDRARKGAAAADSSTHYTGSFVLNLQICAAENERVLLPKWRGQVGVIGVATKELRSSLPSRDPFVHPSPVIYPSCAVVGNSGLLLQWSFGEEIDSHAAVIRVNAGVTEGFEGFVGSRTDIRFTSRLRNGSGSPKEVVMLQVTSEEDLGSFVEHKSSNPNSTVFMVSTDFHAHVQRELVGPATNGLFAVFFALQRCRRIAVYGFSGADENGTAQPYYGDGERPARPQQRRVVGEGPLIMELARRAGKDRIRVAEPCNSPLDAVECESCAKGSHCEPGQPFPVPDDGFCMREGNYTSFYKCGGG</sequence>
<proteinExistence type="inferred from homology"/>
<evidence type="ECO:0000256" key="7">
    <source>
        <dbReference type="ARBA" id="ARBA00022989"/>
    </source>
</evidence>
<evidence type="ECO:0000256" key="9">
    <source>
        <dbReference type="ARBA" id="ARBA00023136"/>
    </source>
</evidence>
<comment type="similarity">
    <text evidence="2">Belongs to the glycosyltransferase 29 family.</text>
</comment>
<keyword evidence="13" id="KW-1185">Reference proteome</keyword>
<evidence type="ECO:0000313" key="13">
    <source>
        <dbReference type="Proteomes" id="UP001472866"/>
    </source>
</evidence>
<feature type="chain" id="PRO_5043937731" evidence="11">
    <location>
        <begin position="33"/>
        <end position="507"/>
    </location>
</feature>
<organism evidence="12 13">
    <name type="scientific">Chloropicon roscoffensis</name>
    <dbReference type="NCBI Taxonomy" id="1461544"/>
    <lineage>
        <taxon>Eukaryota</taxon>
        <taxon>Viridiplantae</taxon>
        <taxon>Chlorophyta</taxon>
        <taxon>Chloropicophyceae</taxon>
        <taxon>Chloropicales</taxon>
        <taxon>Chloropicaceae</taxon>
        <taxon>Chloropicon</taxon>
    </lineage>
</organism>
<evidence type="ECO:0000256" key="6">
    <source>
        <dbReference type="ARBA" id="ARBA00022968"/>
    </source>
</evidence>
<evidence type="ECO:0000256" key="1">
    <source>
        <dbReference type="ARBA" id="ARBA00004323"/>
    </source>
</evidence>
<evidence type="ECO:0000256" key="3">
    <source>
        <dbReference type="ARBA" id="ARBA00022676"/>
    </source>
</evidence>
<keyword evidence="4" id="KW-0808">Transferase</keyword>
<keyword evidence="10" id="KW-0325">Glycoprotein</keyword>
<accession>A0AAX4PDR2</accession>
<keyword evidence="11" id="KW-0732">Signal</keyword>
<evidence type="ECO:0000256" key="11">
    <source>
        <dbReference type="SAM" id="SignalP"/>
    </source>
</evidence>
<keyword evidence="3 12" id="KW-0328">Glycosyltransferase</keyword>
<evidence type="ECO:0000256" key="4">
    <source>
        <dbReference type="ARBA" id="ARBA00022679"/>
    </source>
</evidence>
<evidence type="ECO:0000256" key="5">
    <source>
        <dbReference type="ARBA" id="ARBA00022692"/>
    </source>
</evidence>
<name>A0AAX4PDR2_9CHLO</name>
<gene>
    <name evidence="12" type="ORF">HKI87_08g54120</name>
</gene>